<evidence type="ECO:0000313" key="7">
    <source>
        <dbReference type="EMBL" id="AEB99803.1"/>
    </source>
</evidence>
<dbReference type="InterPro" id="IPR003171">
    <property type="entry name" value="Mehydrof_redctse-like"/>
</dbReference>
<dbReference type="GO" id="GO:0035999">
    <property type="term" value="P:tetrahydrofolate interconversion"/>
    <property type="evidence" value="ECO:0007669"/>
    <property type="project" value="UniProtKB-UniPathway"/>
</dbReference>
<evidence type="ECO:0000313" key="8">
    <source>
        <dbReference type="EMBL" id="EEX76961.1"/>
    </source>
</evidence>
<evidence type="ECO:0000256" key="6">
    <source>
        <dbReference type="RuleBase" id="RU003862"/>
    </source>
</evidence>
<dbReference type="Proteomes" id="UP000003505">
    <property type="component" value="Unassembled WGS sequence"/>
</dbReference>
<dbReference type="Gene3D" id="3.20.20.220">
    <property type="match status" value="1"/>
</dbReference>
<dbReference type="SUPFAM" id="SSF51730">
    <property type="entry name" value="FAD-linked oxidoreductase"/>
    <property type="match status" value="1"/>
</dbReference>
<name>C9LVY8_SELS3</name>
<comment type="cofactor">
    <cofactor evidence="1 6">
        <name>FAD</name>
        <dbReference type="ChEBI" id="CHEBI:57692"/>
    </cofactor>
</comment>
<protein>
    <recommendedName>
        <fullName evidence="6">Methylenetetrahydrofolate reductase</fullName>
    </recommendedName>
</protein>
<evidence type="ECO:0000313" key="9">
    <source>
        <dbReference type="Proteomes" id="UP000003505"/>
    </source>
</evidence>
<dbReference type="eggNOG" id="COG0685">
    <property type="taxonomic scope" value="Bacteria"/>
</dbReference>
<evidence type="ECO:0000256" key="4">
    <source>
        <dbReference type="ARBA" id="ARBA00022827"/>
    </source>
</evidence>
<reference evidence="8 9" key="1">
    <citation type="submission" date="2009-09" db="EMBL/GenBank/DDBJ databases">
        <authorList>
            <person name="Weinstock G."/>
            <person name="Sodergren E."/>
            <person name="Clifton S."/>
            <person name="Fulton L."/>
            <person name="Fulton B."/>
            <person name="Courtney L."/>
            <person name="Fronick C."/>
            <person name="Harrison M."/>
            <person name="Strong C."/>
            <person name="Farmer C."/>
            <person name="Delahaunty K."/>
            <person name="Markovic C."/>
            <person name="Hall O."/>
            <person name="Minx P."/>
            <person name="Tomlinson C."/>
            <person name="Mitreva M."/>
            <person name="Nelson J."/>
            <person name="Hou S."/>
            <person name="Wollam A."/>
            <person name="Pepin K.H."/>
            <person name="Johnson M."/>
            <person name="Bhonagiri V."/>
            <person name="Nash W.E."/>
            <person name="Warren W."/>
            <person name="Chinwalla A."/>
            <person name="Mardis E.R."/>
            <person name="Wilson R.K."/>
        </authorList>
    </citation>
    <scope>NUCLEOTIDE SEQUENCE [LARGE SCALE GENOMIC DNA]</scope>
    <source>
        <strain evidence="8">ATCC 35185</strain>
        <strain evidence="9">ATCC 35185 / DSM 20758 / VPI D19B-28</strain>
    </source>
</reference>
<proteinExistence type="inferred from homology"/>
<evidence type="ECO:0000256" key="5">
    <source>
        <dbReference type="ARBA" id="ARBA00023002"/>
    </source>
</evidence>
<organism evidence="8 9">
    <name type="scientific">Selenomonas sputigena (strain ATCC 35185 / DSM 20758 / CCUG 44933 / VPI D19B-28)</name>
    <dbReference type="NCBI Taxonomy" id="546271"/>
    <lineage>
        <taxon>Bacteria</taxon>
        <taxon>Bacillati</taxon>
        <taxon>Bacillota</taxon>
        <taxon>Negativicutes</taxon>
        <taxon>Selenomonadales</taxon>
        <taxon>Selenomonadaceae</taxon>
        <taxon>Selenomonas</taxon>
    </lineage>
</organism>
<keyword evidence="4 6" id="KW-0274">FAD</keyword>
<comment type="pathway">
    <text evidence="2 6">One-carbon metabolism; tetrahydrofolate interconversion.</text>
</comment>
<dbReference type="InterPro" id="IPR029041">
    <property type="entry name" value="FAD-linked_oxidoreductase-like"/>
</dbReference>
<dbReference type="KEGG" id="ssg:Selsp_0839"/>
<dbReference type="HOGENOM" id="CLU_1110003_0_0_9"/>
<dbReference type="EMBL" id="CP002637">
    <property type="protein sequence ID" value="AEB99803.1"/>
    <property type="molecule type" value="Genomic_DNA"/>
</dbReference>
<gene>
    <name evidence="7" type="ordered locus">Selsp_0839</name>
    <name evidence="8" type="ORF">SELSPUOL_01640</name>
</gene>
<dbReference type="UniPathway" id="UPA00193"/>
<keyword evidence="3 6" id="KW-0285">Flavoprotein</keyword>
<dbReference type="GO" id="GO:0004489">
    <property type="term" value="F:methylenetetrahydrofolate reductase [NAD(P)H] activity"/>
    <property type="evidence" value="ECO:0007669"/>
    <property type="project" value="InterPro"/>
</dbReference>
<dbReference type="STRING" id="546271.Selsp_0839"/>
<keyword evidence="5 6" id="KW-0560">Oxidoreductase</keyword>
<comment type="similarity">
    <text evidence="6">Belongs to the methylenetetrahydrofolate reductase family.</text>
</comment>
<evidence type="ECO:0000256" key="3">
    <source>
        <dbReference type="ARBA" id="ARBA00022630"/>
    </source>
</evidence>
<reference evidence="7 10" key="2">
    <citation type="submission" date="2011-04" db="EMBL/GenBank/DDBJ databases">
        <title>The complete genome of Selenomonas sputigena DSM 20758.</title>
        <authorList>
            <consortium name="US DOE Joint Genome Institute (JGI-PGF)"/>
            <person name="Lucas S."/>
            <person name="Copeland A."/>
            <person name="Lapidus A."/>
            <person name="Bruce D."/>
            <person name="Goodwin L."/>
            <person name="Pitluck S."/>
            <person name="Peters L."/>
            <person name="Kyrpides N."/>
            <person name="Mavromatis K."/>
            <person name="Ivanova N."/>
            <person name="Ovchinnikova G."/>
            <person name="Teshima H."/>
            <person name="Detter J.C."/>
            <person name="Tapia R."/>
            <person name="Han C."/>
            <person name="Land M."/>
            <person name="Hauser L."/>
            <person name="Markowitz V."/>
            <person name="Cheng J.-F."/>
            <person name="Hugenholtz P."/>
            <person name="Woyke T."/>
            <person name="Wu D."/>
            <person name="Gronow S."/>
            <person name="Wellnitz S."/>
            <person name="Schneider S."/>
            <person name="Klenk H.-P."/>
            <person name="Eisen J.A."/>
        </authorList>
    </citation>
    <scope>NUCLEOTIDE SEQUENCE [LARGE SCALE GENOMIC DNA]</scope>
    <source>
        <strain evidence="7">ATCC 35185</strain>
        <strain evidence="10">ATCC 35185 / DSM 20758 / VPI D19B-28</strain>
    </source>
</reference>
<dbReference type="AlphaFoldDB" id="C9LVY8"/>
<accession>C9LVY8</accession>
<evidence type="ECO:0000256" key="2">
    <source>
        <dbReference type="ARBA" id="ARBA00004777"/>
    </source>
</evidence>
<dbReference type="Pfam" id="PF02219">
    <property type="entry name" value="MTHFR"/>
    <property type="match status" value="1"/>
</dbReference>
<dbReference type="OrthoDB" id="9803687at2"/>
<evidence type="ECO:0000313" key="10">
    <source>
        <dbReference type="Proteomes" id="UP000011124"/>
    </source>
</evidence>
<dbReference type="EMBL" id="ACKP02000038">
    <property type="protein sequence ID" value="EEX76961.1"/>
    <property type="molecule type" value="Genomic_DNA"/>
</dbReference>
<dbReference type="RefSeq" id="WP_006192933.1">
    <property type="nucleotide sequence ID" value="NC_015437.1"/>
</dbReference>
<dbReference type="GO" id="GO:0006555">
    <property type="term" value="P:methionine metabolic process"/>
    <property type="evidence" value="ECO:0007669"/>
    <property type="project" value="InterPro"/>
</dbReference>
<keyword evidence="10" id="KW-1185">Reference proteome</keyword>
<evidence type="ECO:0000256" key="1">
    <source>
        <dbReference type="ARBA" id="ARBA00001974"/>
    </source>
</evidence>
<sequence length="248" mass="28417">MSKVSLELVPRDEAALREELAQTKKYEGKIDLINVPDLLRLPVRSWEGAAIAGETFPAVPHIRAMDIDITKPLPMADYLREHAIREVLVIEGDAPQNMAHTVYPTESIDVIRKFREEMPEIRVFAGIDQYRGSMRQEDYRIRRKLQAGAVGFFTQPFFDRRFLAMYADMLEGIEVYWGLSPVTSQRSESYWETKNQVVFPKDFEPTLAWSIAFARDVLAEARAKGEHVYLMPIRTGIDEYLGGIFAEG</sequence>
<dbReference type="Proteomes" id="UP000011124">
    <property type="component" value="Chromosome"/>
</dbReference>